<feature type="region of interest" description="Disordered" evidence="5">
    <location>
        <begin position="51"/>
        <end position="129"/>
    </location>
</feature>
<dbReference type="CDD" id="cd05125">
    <property type="entry name" value="Mth938_2P1-like"/>
    <property type="match status" value="1"/>
</dbReference>
<dbReference type="SUPFAM" id="SSF64076">
    <property type="entry name" value="MTH938-like"/>
    <property type="match status" value="1"/>
</dbReference>
<dbReference type="PANTHER" id="PTHR21192:SF2">
    <property type="entry name" value="NADH DEHYDROGENASE [UBIQUINONE] 1 ALPHA SUBCOMPLEX ASSEMBLY FACTOR 3"/>
    <property type="match status" value="1"/>
</dbReference>
<comment type="similarity">
    <text evidence="4">Belongs to the NDUFAF3 family.</text>
</comment>
<dbReference type="InterPro" id="IPR036748">
    <property type="entry name" value="MTH938-like_sf"/>
</dbReference>
<reference evidence="6 7" key="1">
    <citation type="submission" date="2017-10" db="EMBL/GenBank/DDBJ databases">
        <title>Comparative genomics in systemic dimorphic fungi from Ajellomycetaceae.</title>
        <authorList>
            <person name="Munoz J.F."/>
            <person name="Mcewen J.G."/>
            <person name="Clay O.K."/>
            <person name="Cuomo C.A."/>
        </authorList>
    </citation>
    <scope>NUCLEOTIDE SEQUENCE [LARGE SCALE GENOMIC DNA]</scope>
    <source>
        <strain evidence="6 7">UAMH7299</strain>
    </source>
</reference>
<evidence type="ECO:0000256" key="1">
    <source>
        <dbReference type="ARBA" id="ARBA00004173"/>
    </source>
</evidence>
<evidence type="ECO:0000256" key="5">
    <source>
        <dbReference type="SAM" id="MobiDB-lite"/>
    </source>
</evidence>
<dbReference type="GO" id="GO:0005743">
    <property type="term" value="C:mitochondrial inner membrane"/>
    <property type="evidence" value="ECO:0007669"/>
    <property type="project" value="TreeGrafter"/>
</dbReference>
<feature type="region of interest" description="Disordered" evidence="5">
    <location>
        <begin position="184"/>
        <end position="204"/>
    </location>
</feature>
<feature type="compositionally biased region" description="Low complexity" evidence="5">
    <location>
        <begin position="53"/>
        <end position="72"/>
    </location>
</feature>
<proteinExistence type="inferred from homology"/>
<name>A0A2B7WWZ2_POLH7</name>
<sequence>MHAPSARLLRALHSSSAASSASRTSRCTPRLLLSRQNIWSGRHAAAAKTLNHTSSVRSFSTTTTTSNSNNDNSNDKNTYKPPSTLGLGATRSRRLGAQRRDAPSPPPPGRTRTRNTTPENEGETDAAASGTNIDALNVLGDIAAPTTSIDACLDDGFHLNNGMKVTGGSGCLLLDGEVFSWRPWEQQQQQQQGTTTTPTTTSSLQSAMVNPKGQFSLPPSSWGVLKLVYPKPDLLILGVGAIMRPLDPQTREDINKLGIRIEVADTRNAAAQFNLLATERGVREVVAALIPIGWKG</sequence>
<evidence type="ECO:0000313" key="7">
    <source>
        <dbReference type="Proteomes" id="UP000224634"/>
    </source>
</evidence>
<dbReference type="OrthoDB" id="20681at2759"/>
<keyword evidence="7" id="KW-1185">Reference proteome</keyword>
<comment type="caution">
    <text evidence="6">The sequence shown here is derived from an EMBL/GenBank/DDBJ whole genome shotgun (WGS) entry which is preliminary data.</text>
</comment>
<dbReference type="PANTHER" id="PTHR21192">
    <property type="entry name" value="NUCLEAR PROTEIN E3-3"/>
    <property type="match status" value="1"/>
</dbReference>
<dbReference type="InterPro" id="IPR034095">
    <property type="entry name" value="NDUF3"/>
</dbReference>
<dbReference type="EMBL" id="PDNA01000242">
    <property type="protein sequence ID" value="PGH01087.1"/>
    <property type="molecule type" value="Genomic_DNA"/>
</dbReference>
<dbReference type="STRING" id="1447883.A0A2B7WWZ2"/>
<organism evidence="6 7">
    <name type="scientific">Polytolypa hystricis (strain UAMH7299)</name>
    <dbReference type="NCBI Taxonomy" id="1447883"/>
    <lineage>
        <taxon>Eukaryota</taxon>
        <taxon>Fungi</taxon>
        <taxon>Dikarya</taxon>
        <taxon>Ascomycota</taxon>
        <taxon>Pezizomycotina</taxon>
        <taxon>Eurotiomycetes</taxon>
        <taxon>Eurotiomycetidae</taxon>
        <taxon>Onygenales</taxon>
        <taxon>Onygenales incertae sedis</taxon>
        <taxon>Polytolypa</taxon>
    </lineage>
</organism>
<protein>
    <recommendedName>
        <fullName evidence="2">NADH dehydrogenase [ubiquinone] 1 alpha subcomplex assembly factor 3</fullName>
    </recommendedName>
</protein>
<dbReference type="InterPro" id="IPR007523">
    <property type="entry name" value="NDUFAF3/AAMDC"/>
</dbReference>
<gene>
    <name evidence="6" type="ORF">AJ80_09070</name>
</gene>
<dbReference type="Pfam" id="PF04430">
    <property type="entry name" value="DUF498"/>
    <property type="match status" value="1"/>
</dbReference>
<comment type="subcellular location">
    <subcellularLocation>
        <location evidence="1">Mitochondrion</location>
    </subcellularLocation>
</comment>
<evidence type="ECO:0000313" key="6">
    <source>
        <dbReference type="EMBL" id="PGH01087.1"/>
    </source>
</evidence>
<dbReference type="GO" id="GO:0032981">
    <property type="term" value="P:mitochondrial respiratory chain complex I assembly"/>
    <property type="evidence" value="ECO:0007669"/>
    <property type="project" value="InterPro"/>
</dbReference>
<dbReference type="AlphaFoldDB" id="A0A2B7WWZ2"/>
<accession>A0A2B7WWZ2</accession>
<dbReference type="Proteomes" id="UP000224634">
    <property type="component" value="Unassembled WGS sequence"/>
</dbReference>
<evidence type="ECO:0000256" key="3">
    <source>
        <dbReference type="ARBA" id="ARBA00023128"/>
    </source>
</evidence>
<keyword evidence="3" id="KW-0496">Mitochondrion</keyword>
<evidence type="ECO:0000256" key="2">
    <source>
        <dbReference type="ARBA" id="ARBA00021776"/>
    </source>
</evidence>
<feature type="compositionally biased region" description="Low complexity" evidence="5">
    <location>
        <begin position="186"/>
        <end position="201"/>
    </location>
</feature>
<dbReference type="Gene3D" id="3.40.1230.10">
    <property type="entry name" value="MTH938-like"/>
    <property type="match status" value="1"/>
</dbReference>
<evidence type="ECO:0000256" key="4">
    <source>
        <dbReference type="ARBA" id="ARBA00049984"/>
    </source>
</evidence>